<reference evidence="1" key="1">
    <citation type="submission" date="2021-06" db="EMBL/GenBank/DDBJ databases">
        <authorList>
            <person name="Kallberg Y."/>
            <person name="Tangrot J."/>
            <person name="Rosling A."/>
        </authorList>
    </citation>
    <scope>NUCLEOTIDE SEQUENCE</scope>
    <source>
        <strain evidence="1">MT106</strain>
    </source>
</reference>
<name>A0A9N9GZM8_9GLOM</name>
<organism evidence="1 2">
    <name type="scientific">Ambispora gerdemannii</name>
    <dbReference type="NCBI Taxonomy" id="144530"/>
    <lineage>
        <taxon>Eukaryota</taxon>
        <taxon>Fungi</taxon>
        <taxon>Fungi incertae sedis</taxon>
        <taxon>Mucoromycota</taxon>
        <taxon>Glomeromycotina</taxon>
        <taxon>Glomeromycetes</taxon>
        <taxon>Archaeosporales</taxon>
        <taxon>Ambisporaceae</taxon>
        <taxon>Ambispora</taxon>
    </lineage>
</organism>
<keyword evidence="2" id="KW-1185">Reference proteome</keyword>
<comment type="caution">
    <text evidence="1">The sequence shown here is derived from an EMBL/GenBank/DDBJ whole genome shotgun (WGS) entry which is preliminary data.</text>
</comment>
<feature type="non-terminal residue" evidence="1">
    <location>
        <position position="1"/>
    </location>
</feature>
<evidence type="ECO:0000313" key="2">
    <source>
        <dbReference type="Proteomes" id="UP000789831"/>
    </source>
</evidence>
<dbReference type="Proteomes" id="UP000789831">
    <property type="component" value="Unassembled WGS sequence"/>
</dbReference>
<accession>A0A9N9GZM8</accession>
<proteinExistence type="predicted"/>
<gene>
    <name evidence="1" type="ORF">AGERDE_LOCUS10996</name>
</gene>
<dbReference type="EMBL" id="CAJVPL010004000">
    <property type="protein sequence ID" value="CAG8641551.1"/>
    <property type="molecule type" value="Genomic_DNA"/>
</dbReference>
<protein>
    <submittedName>
        <fullName evidence="1">7283_t:CDS:1</fullName>
    </submittedName>
</protein>
<evidence type="ECO:0000313" key="1">
    <source>
        <dbReference type="EMBL" id="CAG8641551.1"/>
    </source>
</evidence>
<sequence length="128" mass="14756">KDSKTKNSESFRQLQRTVFQRSLTILLKPILNCPELQFVVRRNVISFIPRISVILADLAEVNKFTNVYQPSTSKKPCSSCLISKINLNNTELTDLSLRTPQNMKQEIENGQAHENSIHTEHNIFWEIS</sequence>
<dbReference type="AlphaFoldDB" id="A0A9N9GZM8"/>
<dbReference type="OrthoDB" id="2425521at2759"/>